<organism evidence="1 2">
    <name type="scientific">Niastella populi</name>
    <dbReference type="NCBI Taxonomy" id="550983"/>
    <lineage>
        <taxon>Bacteria</taxon>
        <taxon>Pseudomonadati</taxon>
        <taxon>Bacteroidota</taxon>
        <taxon>Chitinophagia</taxon>
        <taxon>Chitinophagales</taxon>
        <taxon>Chitinophagaceae</taxon>
        <taxon>Niastella</taxon>
    </lineage>
</organism>
<gene>
    <name evidence="1" type="ORF">A4R26_21770</name>
</gene>
<dbReference type="Proteomes" id="UP000192276">
    <property type="component" value="Unassembled WGS sequence"/>
</dbReference>
<comment type="caution">
    <text evidence="1">The sequence shown here is derived from an EMBL/GenBank/DDBJ whole genome shotgun (WGS) entry which is preliminary data.</text>
</comment>
<reference evidence="2" key="1">
    <citation type="submission" date="2016-04" db="EMBL/GenBank/DDBJ databases">
        <authorList>
            <person name="Chen L."/>
            <person name="Zhuang W."/>
            <person name="Wang G."/>
        </authorList>
    </citation>
    <scope>NUCLEOTIDE SEQUENCE [LARGE SCALE GENOMIC DNA]</scope>
    <source>
        <strain evidence="2">208</strain>
    </source>
</reference>
<proteinExistence type="predicted"/>
<dbReference type="RefSeq" id="WP_081164702.1">
    <property type="nucleotide sequence ID" value="NZ_LWBP01000185.1"/>
</dbReference>
<name>A0A1V9FKW5_9BACT</name>
<dbReference type="STRING" id="550983.A4R26_21770"/>
<evidence type="ECO:0000313" key="1">
    <source>
        <dbReference type="EMBL" id="OQP59019.1"/>
    </source>
</evidence>
<protein>
    <submittedName>
        <fullName evidence="1">Uncharacterized protein</fullName>
    </submittedName>
</protein>
<sequence>MSIFPKRAIRGNTVTVHWNITLPAGMESAVCPFVRIGINSPGGKQHMLFEEHVLLLPSTAAVAPASVETSGTFQYLNKHTPLLVLASYLTAPQQREKLVEVLTNLQNGRHYYFSWPVPPDAAPGKYILLSEMYIDGSVKHSGTATEDFFYIEQLNISTGEGGEVVIHNPGPEPVPAKLITYIAGYHQRPYTLQVFFIAPGEQLPVNTAGKSVFLVYNEERITIPLHTYRQPRTLRNQQHLFLHKEKDGEQLSYVLPREGETAWRLSGPQREIWQAADGMSSAAIVREKHSAGYDEMLAQGLITEIP</sequence>
<evidence type="ECO:0000313" key="2">
    <source>
        <dbReference type="Proteomes" id="UP000192276"/>
    </source>
</evidence>
<dbReference type="AlphaFoldDB" id="A0A1V9FKW5"/>
<keyword evidence="2" id="KW-1185">Reference proteome</keyword>
<dbReference type="EMBL" id="LWBP01000185">
    <property type="protein sequence ID" value="OQP59019.1"/>
    <property type="molecule type" value="Genomic_DNA"/>
</dbReference>
<accession>A0A1V9FKW5</accession>
<dbReference type="OrthoDB" id="647165at2"/>